<evidence type="ECO:0000256" key="1">
    <source>
        <dbReference type="ARBA" id="ARBA00023172"/>
    </source>
</evidence>
<dbReference type="GO" id="GO:0006310">
    <property type="term" value="P:DNA recombination"/>
    <property type="evidence" value="ECO:0007669"/>
    <property type="project" value="UniProtKB-KW"/>
</dbReference>
<dbReference type="AlphaFoldDB" id="A0A6L9QHV1"/>
<feature type="domain" description="Tyr recombinase" evidence="2">
    <location>
        <begin position="1"/>
        <end position="154"/>
    </location>
</feature>
<dbReference type="GO" id="GO:0003677">
    <property type="term" value="F:DNA binding"/>
    <property type="evidence" value="ECO:0007669"/>
    <property type="project" value="InterPro"/>
</dbReference>
<protein>
    <submittedName>
        <fullName evidence="3">Tyrosine-type recombinase/integrase</fullName>
    </submittedName>
</protein>
<reference evidence="3 4" key="1">
    <citation type="submission" date="2020-01" db="EMBL/GenBank/DDBJ databases">
        <title>Insect and environment-associated Actinomycetes.</title>
        <authorList>
            <person name="Currrie C."/>
            <person name="Chevrette M."/>
            <person name="Carlson C."/>
            <person name="Stubbendieck R."/>
            <person name="Wendt-Pienkowski E."/>
        </authorList>
    </citation>
    <scope>NUCLEOTIDE SEQUENCE [LARGE SCALE GENOMIC DNA]</scope>
    <source>
        <strain evidence="3 4">SID10258</strain>
    </source>
</reference>
<gene>
    <name evidence="3" type="ORF">G3I70_21870</name>
</gene>
<dbReference type="Proteomes" id="UP000475532">
    <property type="component" value="Unassembled WGS sequence"/>
</dbReference>
<dbReference type="InterPro" id="IPR013762">
    <property type="entry name" value="Integrase-like_cat_sf"/>
</dbReference>
<dbReference type="SUPFAM" id="SSF56349">
    <property type="entry name" value="DNA breaking-rejoining enzymes"/>
    <property type="match status" value="1"/>
</dbReference>
<dbReference type="EMBL" id="JAAGLI010000566">
    <property type="protein sequence ID" value="NEA25110.1"/>
    <property type="molecule type" value="Genomic_DNA"/>
</dbReference>
<evidence type="ECO:0000313" key="3">
    <source>
        <dbReference type="EMBL" id="NEA25110.1"/>
    </source>
</evidence>
<dbReference type="RefSeq" id="WP_163058742.1">
    <property type="nucleotide sequence ID" value="NZ_JAAGLI010000566.1"/>
</dbReference>
<name>A0A6L9QHV1_9ACTN</name>
<dbReference type="InterPro" id="IPR011010">
    <property type="entry name" value="DNA_brk_join_enz"/>
</dbReference>
<dbReference type="Pfam" id="PF00589">
    <property type="entry name" value="Phage_integrase"/>
    <property type="match status" value="1"/>
</dbReference>
<accession>A0A6L9QHV1</accession>
<dbReference type="InterPro" id="IPR002104">
    <property type="entry name" value="Integrase_catalytic"/>
</dbReference>
<dbReference type="GO" id="GO:0015074">
    <property type="term" value="P:DNA integration"/>
    <property type="evidence" value="ECO:0007669"/>
    <property type="project" value="InterPro"/>
</dbReference>
<sequence>MAERWALRDTFAVYVWRSARSHGDTKTRESRRTLELPAQAAEALCKHHTRQATQQLSAGEAWEDNNLVFCTRSGTALDAANVRRGFQLITAKAGIGKQRTPRELRHSFVSIMSDSGVPLETIADLVGHAGTAVTEKVYRHQLRPVITRGASTMNTELIPTSFGLVVQGEDGLDDGGQAAW</sequence>
<proteinExistence type="predicted"/>
<evidence type="ECO:0000259" key="2">
    <source>
        <dbReference type="PROSITE" id="PS51898"/>
    </source>
</evidence>
<comment type="caution">
    <text evidence="3">The sequence shown here is derived from an EMBL/GenBank/DDBJ whole genome shotgun (WGS) entry which is preliminary data.</text>
</comment>
<dbReference type="PROSITE" id="PS51898">
    <property type="entry name" value="TYR_RECOMBINASE"/>
    <property type="match status" value="1"/>
</dbReference>
<evidence type="ECO:0000313" key="4">
    <source>
        <dbReference type="Proteomes" id="UP000475532"/>
    </source>
</evidence>
<dbReference type="Gene3D" id="1.10.443.10">
    <property type="entry name" value="Intergrase catalytic core"/>
    <property type="match status" value="1"/>
</dbReference>
<organism evidence="3 4">
    <name type="scientific">Actinomadura bangladeshensis</name>
    <dbReference type="NCBI Taxonomy" id="453573"/>
    <lineage>
        <taxon>Bacteria</taxon>
        <taxon>Bacillati</taxon>
        <taxon>Actinomycetota</taxon>
        <taxon>Actinomycetes</taxon>
        <taxon>Streptosporangiales</taxon>
        <taxon>Thermomonosporaceae</taxon>
        <taxon>Actinomadura</taxon>
    </lineage>
</organism>
<keyword evidence="1" id="KW-0233">DNA recombination</keyword>